<evidence type="ECO:0000256" key="1">
    <source>
        <dbReference type="SAM" id="MobiDB-lite"/>
    </source>
</evidence>
<feature type="region of interest" description="Disordered" evidence="1">
    <location>
        <begin position="1"/>
        <end position="32"/>
    </location>
</feature>
<evidence type="ECO:0000259" key="2">
    <source>
        <dbReference type="Pfam" id="PF16947"/>
    </source>
</evidence>
<proteinExistence type="predicted"/>
<protein>
    <recommendedName>
        <fullName evidence="2">4Fe-4S ferredoxin iron-sulfur binding domain-containing protein</fullName>
    </recommendedName>
</protein>
<feature type="domain" description="4Fe-4S ferredoxin iron-sulfur binding" evidence="2">
    <location>
        <begin position="17"/>
        <end position="61"/>
    </location>
</feature>
<evidence type="ECO:0000313" key="4">
    <source>
        <dbReference type="Proteomes" id="UP000662973"/>
    </source>
</evidence>
<dbReference type="Proteomes" id="UP000662973">
    <property type="component" value="Chromosome"/>
</dbReference>
<dbReference type="KEGG" id="hds:HSR122_2528"/>
<dbReference type="Pfam" id="PF16947">
    <property type="entry name" value="Ferredoxin_N"/>
    <property type="match status" value="1"/>
</dbReference>
<dbReference type="InterPro" id="IPR031604">
    <property type="entry name" value="Ferredoxin_N"/>
</dbReference>
<dbReference type="RefSeq" id="WP_229110069.1">
    <property type="nucleotide sequence ID" value="NZ_CP064788.1"/>
</dbReference>
<evidence type="ECO:0000313" key="3">
    <source>
        <dbReference type="EMBL" id="QSG09904.1"/>
    </source>
</evidence>
<dbReference type="GeneID" id="68853126"/>
<dbReference type="EMBL" id="CP064788">
    <property type="protein sequence ID" value="QSG09904.1"/>
    <property type="molecule type" value="Genomic_DNA"/>
</dbReference>
<organism evidence="3 4">
    <name type="scientific">Halapricum desulfuricans</name>
    <dbReference type="NCBI Taxonomy" id="2841257"/>
    <lineage>
        <taxon>Archaea</taxon>
        <taxon>Methanobacteriati</taxon>
        <taxon>Methanobacteriota</taxon>
        <taxon>Stenosarchaea group</taxon>
        <taxon>Halobacteria</taxon>
        <taxon>Halobacteriales</taxon>
        <taxon>Haloarculaceae</taxon>
        <taxon>Halapricum</taxon>
    </lineage>
</organism>
<name>A0A897NBV4_9EURY</name>
<gene>
    <name evidence="3" type="ORF">HSR122_2528</name>
</gene>
<accession>A0A897NBV4</accession>
<keyword evidence="4" id="KW-1185">Reference proteome</keyword>
<feature type="compositionally biased region" description="Basic residues" evidence="1">
    <location>
        <begin position="1"/>
        <end position="10"/>
    </location>
</feature>
<dbReference type="AlphaFoldDB" id="A0A897NBV4"/>
<reference evidence="3 4" key="1">
    <citation type="submission" date="2020-11" db="EMBL/GenBank/DDBJ databases">
        <title>Carbohydrate-dependent, anaerobic sulfur respiration: A novel catabolism in halophilic archaea.</title>
        <authorList>
            <person name="Sorokin D.Y."/>
            <person name="Messina E."/>
            <person name="Smedile F."/>
            <person name="La Cono V."/>
            <person name="Hallsworth J.E."/>
            <person name="Yakimov M.M."/>
        </authorList>
    </citation>
    <scope>NUCLEOTIDE SEQUENCE [LARGE SCALE GENOMIC DNA]</scope>
    <source>
        <strain evidence="3 4">HSR12-2</strain>
    </source>
</reference>
<sequence>MDFPVKKSRGEHRDGASEYDQELGKQMGSDARRVADGEMSQAEFYEKYHERVLEEFGEDKRDPGLEGDADE</sequence>